<dbReference type="AlphaFoldDB" id="A0A3R7N1B1"/>
<reference evidence="2 3" key="1">
    <citation type="journal article" date="2018" name="BMC Genomics">
        <title>Genomic comparison of Trypanosoma conorhini and Trypanosoma rangeli to Trypanosoma cruzi strains of high and low virulence.</title>
        <authorList>
            <person name="Bradwell K.R."/>
            <person name="Koparde V.N."/>
            <person name="Matveyev A.V."/>
            <person name="Serrano M.G."/>
            <person name="Alves J.M."/>
            <person name="Parikh H."/>
            <person name="Huang B."/>
            <person name="Lee V."/>
            <person name="Espinosa-Alvarez O."/>
            <person name="Ortiz P.A."/>
            <person name="Costa-Martins A.G."/>
            <person name="Teixeira M.M."/>
            <person name="Buck G.A."/>
        </authorList>
    </citation>
    <scope>NUCLEOTIDE SEQUENCE [LARGE SCALE GENOMIC DNA]</scope>
    <source>
        <strain evidence="2 3">AM80</strain>
    </source>
</reference>
<evidence type="ECO:0000313" key="2">
    <source>
        <dbReference type="EMBL" id="RNF11197.1"/>
    </source>
</evidence>
<protein>
    <submittedName>
        <fullName evidence="2">Uncharacterized protein</fullName>
    </submittedName>
</protein>
<dbReference type="OMA" id="SWNADMF"/>
<dbReference type="GeneID" id="40325062"/>
<proteinExistence type="predicted"/>
<evidence type="ECO:0000256" key="1">
    <source>
        <dbReference type="SAM" id="Coils"/>
    </source>
</evidence>
<dbReference type="EMBL" id="MKGL01000021">
    <property type="protein sequence ID" value="RNF11197.1"/>
    <property type="molecule type" value="Genomic_DNA"/>
</dbReference>
<evidence type="ECO:0000313" key="3">
    <source>
        <dbReference type="Proteomes" id="UP000283634"/>
    </source>
</evidence>
<sequence length="556" mass="61683">MLDEGDGECVDLRHSWNTFMVPRSRKKAGTIGGAGYGKYTLLRRCRVVGTEADDQPLFFLSLISPNRELLSTTAHLFIQFNAQFRDCVEECENKITALRVLHEQQLADLVEAANRDTKDMVVGSELTQIFVLKHQRELEELQQECRVTERSLELELRQGLLALLKTSAPDALTALAREKLRVGVDQGTRITNIAYFVPLPVPVRTVELPNLMRYETVGVRTKDVSLRPVVVDVSPISFLQSCLTSLCSEEHDAAPAVTEHLLRLSQQTHAVLLLIGSQAEAESLLSTASAELLLNDSYYSGESLRFAPLRRHRHLKFMLSTRFWGANIILLWTPPKGEGPSSGWPFVVEDALNLAFSWNADMFSVASMTSSTFWHSTSFKGSTEQSQEVAMAVLHQLQRGVTRLAHEAAGTKVSTTWGMPEATETQTSPQPQRWEDGYATNFPASVGMPQLKFNTNVAIRAFFPLSVFQTEGEELCSSRGGALHDAAFFSNFAVCGDDTNVRGGQQRRDISLTSVSSDESFSSDLVTSREGGCPPQQPMSFKKLLVYTFGKTVVVH</sequence>
<gene>
    <name evidence="2" type="ORF">TraAM80_01129</name>
</gene>
<dbReference type="Proteomes" id="UP000283634">
    <property type="component" value="Unassembled WGS sequence"/>
</dbReference>
<keyword evidence="1" id="KW-0175">Coiled coil</keyword>
<comment type="caution">
    <text evidence="2">The sequence shown here is derived from an EMBL/GenBank/DDBJ whole genome shotgun (WGS) entry which is preliminary data.</text>
</comment>
<feature type="coiled-coil region" evidence="1">
    <location>
        <begin position="131"/>
        <end position="158"/>
    </location>
</feature>
<dbReference type="VEuPathDB" id="TriTrypDB:TRSC58_06348"/>
<dbReference type="RefSeq" id="XP_029242032.1">
    <property type="nucleotide sequence ID" value="XM_029378182.1"/>
</dbReference>
<keyword evidence="3" id="KW-1185">Reference proteome</keyword>
<organism evidence="2 3">
    <name type="scientific">Trypanosoma rangeli</name>
    <dbReference type="NCBI Taxonomy" id="5698"/>
    <lineage>
        <taxon>Eukaryota</taxon>
        <taxon>Discoba</taxon>
        <taxon>Euglenozoa</taxon>
        <taxon>Kinetoplastea</taxon>
        <taxon>Metakinetoplastina</taxon>
        <taxon>Trypanosomatida</taxon>
        <taxon>Trypanosomatidae</taxon>
        <taxon>Trypanosoma</taxon>
        <taxon>Herpetosoma</taxon>
    </lineage>
</organism>
<accession>A0A3R7N1B1</accession>
<dbReference type="OrthoDB" id="247089at2759"/>
<name>A0A3R7N1B1_TRYRA</name>